<keyword evidence="7" id="KW-0460">Magnesium</keyword>
<keyword evidence="7" id="KW-0479">Metal-binding</keyword>
<dbReference type="HAMAP" id="MF_00109">
    <property type="entry name" value="Shikimate_kinase"/>
    <property type="match status" value="1"/>
</dbReference>
<evidence type="ECO:0000313" key="10">
    <source>
        <dbReference type="Proteomes" id="UP000008366"/>
    </source>
</evidence>
<evidence type="ECO:0000256" key="5">
    <source>
        <dbReference type="ARBA" id="ARBA00022840"/>
    </source>
</evidence>
<comment type="caution">
    <text evidence="9">The sequence shown here is derived from an EMBL/GenBank/DDBJ whole genome shotgun (WGS) entry which is preliminary data.</text>
</comment>
<dbReference type="GO" id="GO:0009423">
    <property type="term" value="P:chorismate biosynthetic process"/>
    <property type="evidence" value="ECO:0007669"/>
    <property type="project" value="UniProtKB-UniRule"/>
</dbReference>
<dbReference type="EMBL" id="BAHD01000035">
    <property type="protein sequence ID" value="GAB96349.1"/>
    <property type="molecule type" value="Genomic_DNA"/>
</dbReference>
<evidence type="ECO:0000313" key="9">
    <source>
        <dbReference type="EMBL" id="GAB96349.1"/>
    </source>
</evidence>
<feature type="binding site" evidence="7">
    <location>
        <position position="145"/>
    </location>
    <ligand>
        <name>ATP</name>
        <dbReference type="ChEBI" id="CHEBI:30616"/>
    </ligand>
</feature>
<dbReference type="GO" id="GO:0004765">
    <property type="term" value="F:shikimate kinase activity"/>
    <property type="evidence" value="ECO:0007669"/>
    <property type="project" value="UniProtKB-UniRule"/>
</dbReference>
<comment type="pathway">
    <text evidence="7">Metabolic intermediate biosynthesis; chorismate biosynthesis; chorismate from D-erythrose 4-phosphate and phosphoenolpyruvate: step 5/7.</text>
</comment>
<keyword evidence="3 7" id="KW-0547">Nucleotide-binding</keyword>
<sequence length="219" mass="22737">MSTRESREGQAATAGEQAASSGLIVVIGPPGAGKSTVGQLLAQRLDVAFVDTDVIIERTEGRTIPEIFVDSGEEAFRAVERQAVTDALTGAVAELSPGQPAVISLGGGAILADQTQAALGQGHTVIFLDVALRDAARRAGFDQGRPLLALNPRGQWLALMQHRRPIYESLATHIVDTGGRTAQEVVDAIVVTLNEAAVEGDASGERSGSASENSGEDRS</sequence>
<comment type="catalytic activity">
    <reaction evidence="7">
        <text>shikimate + ATP = 3-phosphoshikimate + ADP + H(+)</text>
        <dbReference type="Rhea" id="RHEA:13121"/>
        <dbReference type="ChEBI" id="CHEBI:15378"/>
        <dbReference type="ChEBI" id="CHEBI:30616"/>
        <dbReference type="ChEBI" id="CHEBI:36208"/>
        <dbReference type="ChEBI" id="CHEBI:145989"/>
        <dbReference type="ChEBI" id="CHEBI:456216"/>
        <dbReference type="EC" id="2.7.1.71"/>
    </reaction>
</comment>
<dbReference type="RefSeq" id="WP_006592881.1">
    <property type="nucleotide sequence ID" value="NZ_BAHD01000035.1"/>
</dbReference>
<keyword evidence="7" id="KW-0963">Cytoplasm</keyword>
<evidence type="ECO:0000256" key="3">
    <source>
        <dbReference type="ARBA" id="ARBA00022741"/>
    </source>
</evidence>
<dbReference type="eggNOG" id="COG0703">
    <property type="taxonomic scope" value="Bacteria"/>
</dbReference>
<dbReference type="GO" id="GO:0000287">
    <property type="term" value="F:magnesium ion binding"/>
    <property type="evidence" value="ECO:0007669"/>
    <property type="project" value="UniProtKB-UniRule"/>
</dbReference>
<feature type="binding site" evidence="7">
    <location>
        <position position="53"/>
    </location>
    <ligand>
        <name>substrate</name>
    </ligand>
</feature>
<reference evidence="9 10" key="1">
    <citation type="submission" date="2012-08" db="EMBL/GenBank/DDBJ databases">
        <title>Whole genome shotgun sequence of Kineosphaera limosa NBRC 100340.</title>
        <authorList>
            <person name="Yoshida I."/>
            <person name="Isaki S."/>
            <person name="Hosoyama A."/>
            <person name="Tsuchikane K."/>
            <person name="Katsumata H."/>
            <person name="Ando Y."/>
            <person name="Ohji S."/>
            <person name="Hamada M."/>
            <person name="Tamura T."/>
            <person name="Yamazoe A."/>
            <person name="Yamazaki S."/>
            <person name="Fujita N."/>
        </authorList>
    </citation>
    <scope>NUCLEOTIDE SEQUENCE [LARGE SCALE GENOMIC DNA]</scope>
    <source>
        <strain evidence="9 10">NBRC 100340</strain>
    </source>
</reference>
<keyword evidence="10" id="KW-1185">Reference proteome</keyword>
<feature type="binding site" evidence="7">
    <location>
        <position position="35"/>
    </location>
    <ligand>
        <name>Mg(2+)</name>
        <dbReference type="ChEBI" id="CHEBI:18420"/>
    </ligand>
</feature>
<dbReference type="PANTHER" id="PTHR21087">
    <property type="entry name" value="SHIKIMATE KINASE"/>
    <property type="match status" value="1"/>
</dbReference>
<comment type="function">
    <text evidence="7">Catalyzes the specific phosphorylation of the 3-hydroxyl group of shikimic acid using ATP as a cosubstrate.</text>
</comment>
<dbReference type="CDD" id="cd00464">
    <property type="entry name" value="SK"/>
    <property type="match status" value="1"/>
</dbReference>
<dbReference type="Gene3D" id="3.40.50.300">
    <property type="entry name" value="P-loop containing nucleotide triphosphate hydrolases"/>
    <property type="match status" value="1"/>
</dbReference>
<evidence type="ECO:0000256" key="2">
    <source>
        <dbReference type="ARBA" id="ARBA00022679"/>
    </source>
</evidence>
<protein>
    <recommendedName>
        <fullName evidence="7">Shikimate kinase</fullName>
        <shortName evidence="7">SK</shortName>
        <ecNumber evidence="7">2.7.1.71</ecNumber>
    </recommendedName>
</protein>
<evidence type="ECO:0000256" key="8">
    <source>
        <dbReference type="SAM" id="MobiDB-lite"/>
    </source>
</evidence>
<comment type="subunit">
    <text evidence="7">Monomer.</text>
</comment>
<keyword evidence="6 7" id="KW-0057">Aromatic amino acid biosynthesis</keyword>
<evidence type="ECO:0000256" key="6">
    <source>
        <dbReference type="ARBA" id="ARBA00023141"/>
    </source>
</evidence>
<dbReference type="SUPFAM" id="SSF52540">
    <property type="entry name" value="P-loop containing nucleoside triphosphate hydrolases"/>
    <property type="match status" value="1"/>
</dbReference>
<proteinExistence type="inferred from homology"/>
<keyword evidence="5 7" id="KW-0067">ATP-binding</keyword>
<name>K6XC33_9MICO</name>
<gene>
    <name evidence="7 9" type="primary">aroK</name>
    <name evidence="9" type="ORF">KILIM_035_00380</name>
</gene>
<keyword evidence="4 7" id="KW-0418">Kinase</keyword>
<comment type="subcellular location">
    <subcellularLocation>
        <location evidence="7">Cytoplasm</location>
    </subcellularLocation>
</comment>
<dbReference type="GO" id="GO:0008652">
    <property type="term" value="P:amino acid biosynthetic process"/>
    <property type="evidence" value="ECO:0007669"/>
    <property type="project" value="UniProtKB-KW"/>
</dbReference>
<dbReference type="GO" id="GO:0005829">
    <property type="term" value="C:cytosol"/>
    <property type="evidence" value="ECO:0007669"/>
    <property type="project" value="TreeGrafter"/>
</dbReference>
<accession>K6XC33</accession>
<evidence type="ECO:0000256" key="7">
    <source>
        <dbReference type="HAMAP-Rule" id="MF_00109"/>
    </source>
</evidence>
<dbReference type="Proteomes" id="UP000008366">
    <property type="component" value="Unassembled WGS sequence"/>
</dbReference>
<dbReference type="UniPathway" id="UPA00053">
    <property type="reaction ID" value="UER00088"/>
</dbReference>
<keyword evidence="2 7" id="KW-0808">Transferase</keyword>
<dbReference type="AlphaFoldDB" id="K6XC33"/>
<feature type="binding site" evidence="7">
    <location>
        <position position="107"/>
    </location>
    <ligand>
        <name>substrate</name>
    </ligand>
</feature>
<keyword evidence="1 7" id="KW-0028">Amino-acid biosynthesis</keyword>
<dbReference type="InterPro" id="IPR000623">
    <property type="entry name" value="Shikimate_kinase/TSH1"/>
</dbReference>
<dbReference type="PANTHER" id="PTHR21087:SF16">
    <property type="entry name" value="SHIKIMATE KINASE 1, CHLOROPLASTIC"/>
    <property type="match status" value="1"/>
</dbReference>
<dbReference type="PRINTS" id="PR01100">
    <property type="entry name" value="SHIKIMTKNASE"/>
</dbReference>
<feature type="binding site" evidence="7">
    <location>
        <position position="163"/>
    </location>
    <ligand>
        <name>substrate</name>
    </ligand>
</feature>
<feature type="binding site" evidence="7">
    <location>
        <position position="180"/>
    </location>
    <ligand>
        <name>ATP</name>
        <dbReference type="ChEBI" id="CHEBI:30616"/>
    </ligand>
</feature>
<dbReference type="InterPro" id="IPR027417">
    <property type="entry name" value="P-loop_NTPase"/>
</dbReference>
<dbReference type="GO" id="GO:0009073">
    <property type="term" value="P:aromatic amino acid family biosynthetic process"/>
    <property type="evidence" value="ECO:0007669"/>
    <property type="project" value="UniProtKB-KW"/>
</dbReference>
<feature type="binding site" evidence="7">
    <location>
        <begin position="31"/>
        <end position="36"/>
    </location>
    <ligand>
        <name>ATP</name>
        <dbReference type="ChEBI" id="CHEBI:30616"/>
    </ligand>
</feature>
<feature type="binding site" evidence="7">
    <location>
        <position position="77"/>
    </location>
    <ligand>
        <name>substrate</name>
    </ligand>
</feature>
<comment type="similarity">
    <text evidence="7">Belongs to the shikimate kinase family.</text>
</comment>
<dbReference type="STRING" id="1184609.KILIM_035_00380"/>
<organism evidence="9 10">
    <name type="scientific">Kineosphaera limosa NBRC 100340</name>
    <dbReference type="NCBI Taxonomy" id="1184609"/>
    <lineage>
        <taxon>Bacteria</taxon>
        <taxon>Bacillati</taxon>
        <taxon>Actinomycetota</taxon>
        <taxon>Actinomycetes</taxon>
        <taxon>Micrococcales</taxon>
        <taxon>Dermatophilaceae</taxon>
        <taxon>Kineosphaera</taxon>
    </lineage>
</organism>
<comment type="cofactor">
    <cofactor evidence="7">
        <name>Mg(2+)</name>
        <dbReference type="ChEBI" id="CHEBI:18420"/>
    </cofactor>
    <text evidence="7">Binds 1 Mg(2+) ion per subunit.</text>
</comment>
<dbReference type="Pfam" id="PF01202">
    <property type="entry name" value="SKI"/>
    <property type="match status" value="1"/>
</dbReference>
<evidence type="ECO:0000256" key="4">
    <source>
        <dbReference type="ARBA" id="ARBA00022777"/>
    </source>
</evidence>
<dbReference type="InterPro" id="IPR031322">
    <property type="entry name" value="Shikimate/glucono_kinase"/>
</dbReference>
<feature type="region of interest" description="Disordered" evidence="8">
    <location>
        <begin position="199"/>
        <end position="219"/>
    </location>
</feature>
<evidence type="ECO:0000256" key="1">
    <source>
        <dbReference type="ARBA" id="ARBA00022605"/>
    </source>
</evidence>
<dbReference type="EC" id="2.7.1.71" evidence="7"/>
<dbReference type="GO" id="GO:0005524">
    <property type="term" value="F:ATP binding"/>
    <property type="evidence" value="ECO:0007669"/>
    <property type="project" value="UniProtKB-UniRule"/>
</dbReference>